<keyword evidence="2" id="KW-1185">Reference proteome</keyword>
<dbReference type="GeneID" id="80026198"/>
<sequence length="119" mass="13384">MECPRCRTRMVPDPDAGREYCTTCPRYALPCDTAADVERHEAERLRVLVLLDAALDQMNEWRQYDRAVIAEMEARMGQTIETTGCPKCGSTMYKTIETDDQGNPTSATQFVCQGCGHVM</sequence>
<accession>A0A6M9Z3X0</accession>
<name>A0A6M9Z3X0_9CAUD</name>
<organism evidence="1 2">
    <name type="scientific">Streptomyces phage Cumberbatch</name>
    <dbReference type="NCBI Taxonomy" id="2736271"/>
    <lineage>
        <taxon>Viruses</taxon>
        <taxon>Duplodnaviria</taxon>
        <taxon>Heunggongvirae</taxon>
        <taxon>Uroviricota</taxon>
        <taxon>Caudoviricetes</taxon>
        <taxon>Ignaciovirus</taxon>
        <taxon>Ignaciovirus cumberbatch</taxon>
    </lineage>
</organism>
<protein>
    <submittedName>
        <fullName evidence="1">Uncharacterized protein</fullName>
    </submittedName>
</protein>
<evidence type="ECO:0000313" key="2">
    <source>
        <dbReference type="Proteomes" id="UP000509231"/>
    </source>
</evidence>
<reference evidence="1 2" key="1">
    <citation type="submission" date="2020-05" db="EMBL/GenBank/DDBJ databases">
        <authorList>
            <person name="Laub-Tracy J.R."/>
            <person name="Muniz M.L."/>
            <person name="Winchester L."/>
            <person name="Maneekul J."/>
            <person name="Nayek S."/>
            <person name="Hughes L.E."/>
            <person name="Garlena R.A."/>
            <person name="Russell D.A."/>
            <person name="Pope W.H."/>
            <person name="Jacobs-Sera D."/>
            <person name="Hatfull G.F."/>
        </authorList>
    </citation>
    <scope>NUCLEOTIDE SEQUENCE [LARGE SCALE GENOMIC DNA]</scope>
</reference>
<dbReference type="EMBL" id="MT451982">
    <property type="protein sequence ID" value="QKN87671.1"/>
    <property type="molecule type" value="Genomic_DNA"/>
</dbReference>
<dbReference type="KEGG" id="vg:80026198"/>
<evidence type="ECO:0000313" key="1">
    <source>
        <dbReference type="EMBL" id="QKN87671.1"/>
    </source>
</evidence>
<dbReference type="Proteomes" id="UP000509231">
    <property type="component" value="Segment"/>
</dbReference>
<dbReference type="RefSeq" id="YP_010756439.1">
    <property type="nucleotide sequence ID" value="NC_073488.1"/>
</dbReference>
<proteinExistence type="predicted"/>
<gene>
    <name evidence="1" type="primary">29</name>
    <name evidence="1" type="ORF">SEA_CUMBERBATCH_29</name>
</gene>